<evidence type="ECO:0000259" key="9">
    <source>
        <dbReference type="Pfam" id="PF20473"/>
    </source>
</evidence>
<feature type="domain" description="MmeI-like helicase spacer" evidence="7">
    <location>
        <begin position="223"/>
        <end position="299"/>
    </location>
</feature>
<comment type="caution">
    <text evidence="10">The sequence shown here is derived from an EMBL/GenBank/DDBJ whole genome shotgun (WGS) entry which is preliminary data.</text>
</comment>
<feature type="domain" description="MmeI-like N-terminal" evidence="6">
    <location>
        <begin position="9"/>
        <end position="216"/>
    </location>
</feature>
<dbReference type="Pfam" id="PF20473">
    <property type="entry name" value="MmeI_Mtase"/>
    <property type="match status" value="1"/>
</dbReference>
<feature type="region of interest" description="Disordered" evidence="5">
    <location>
        <begin position="1105"/>
        <end position="1139"/>
    </location>
</feature>
<evidence type="ECO:0000256" key="2">
    <source>
        <dbReference type="ARBA" id="ARBA00022603"/>
    </source>
</evidence>
<evidence type="ECO:0000259" key="7">
    <source>
        <dbReference type="Pfam" id="PF20465"/>
    </source>
</evidence>
<keyword evidence="2" id="KW-0489">Methyltransferase</keyword>
<dbReference type="PANTHER" id="PTHR33841:SF1">
    <property type="entry name" value="DNA METHYLTRANSFERASE A"/>
    <property type="match status" value="1"/>
</dbReference>
<keyword evidence="3" id="KW-0808">Transferase</keyword>
<evidence type="ECO:0000256" key="4">
    <source>
        <dbReference type="ARBA" id="ARBA00047942"/>
    </source>
</evidence>
<sequence>MNSSTALPATDIEAFVTRWRGSTASELSTAQSFTIELCELLGVPRPHATAEQDYMFERPLTLMHGDGTSSARRIDCYRRGCFVLESKKLDPGAQAATTGRTRKSFDNALLQALSQAEGYVRALPAAEGRPPFIAVVDVGHVIELYAEFSRSGGAYTPYPDVRTHRIRLDDLHRPEIRERLRALWLDPMSLDPSRVSARVTRAVSAELAELARSLEQAGHPAEQVAAFLTRCLFSMFAEDVGLLPRDDDGRGAFVGLLTRWRDEPPRLGKMLQALWATMDSGGFSPVLAQDLMRFNGKLFKGAGQPGYVLPLTTAQIDGLLRAAQANWREVEPAIFGTLLERALDPGERHALGAHYTPRAYVERLVMPTVIEPLRAEWQHALGAALVLAGEADALDGRKREDKLAEARAELRRFHHRLCHVRVLDPACGSGNFLYVTLEHLKRLEGEVLDRLEALGESTQGQLGMEGGTVTLRQMLGIELNPRAAALAELVLWIGWLQWQIRTGGEKSVAEPVVHDYGNIACRDAVLAYDRQELATDADGRPITRWDGKTTKVHPVTGEKVPDDTARVPEWRYLNPRQAQWPQADFIVGNPPFIGSKRMRHALGDGYVDALQSVWPDIPESTDFVVRWWHKAALLTRAGEVQRFGLITSNSLRQAYVRRAVEPHLSGENALSLVMAIPDHPWVDSGDGAAVRIAMTVAERSDRPGMLREVLAERDETGDGEDLVERLSERAGRIGADLRVGADVAGARPLRANLDLCSVGMKTIGAAFQIDETTARGLGLGSVSGLDKHIRPYLNGRDFTSRPRGVWVIDFFGLESDEVRARFPAAYQHLLTRAKPERDQNRNATFQKLWWVIGHPRQQFRQAVQGLPRYIATVETAKHRAFAFIPQTIAPDSTLVTFSTADALNLGILSSQTHVDWALAAGGRLGVGNDPRYNKTRCFETFPFPADDTGLTAPVAERIRTLAEQIDAHRKARQAAHESVTLTGMYNVLDKLRREEPLNAKDKALHEQALVGVLRTLHDDLDAAVLEAYGWQDLGPVPWSDDEARQAWTERLLERLVDLNTRRAAEEARGTIRWLRPEFQDPARRHAAPATPATQADIELVGGSAATPADAAAPDTDEDSAPAATATATATAAPATRQPWPADLPEQMRAVADTLATSAQPLDLDALAARFTGRGPWKKRLPQILETLAVLGRASRDGAGAWRGGA</sequence>
<dbReference type="RefSeq" id="WP_173804851.1">
    <property type="nucleotide sequence ID" value="NZ_JABSNM010000005.1"/>
</dbReference>
<dbReference type="Pfam" id="PF20465">
    <property type="entry name" value="MmeI_hel"/>
    <property type="match status" value="1"/>
</dbReference>
<feature type="region of interest" description="Disordered" evidence="5">
    <location>
        <begin position="540"/>
        <end position="560"/>
    </location>
</feature>
<evidence type="ECO:0000256" key="1">
    <source>
        <dbReference type="ARBA" id="ARBA00011900"/>
    </source>
</evidence>
<keyword evidence="11" id="KW-1185">Reference proteome</keyword>
<evidence type="ECO:0000313" key="11">
    <source>
        <dbReference type="Proteomes" id="UP001516061"/>
    </source>
</evidence>
<dbReference type="PRINTS" id="PR00507">
    <property type="entry name" value="N12N6MTFRASE"/>
</dbReference>
<dbReference type="InterPro" id="IPR046820">
    <property type="entry name" value="MmeI_TRD"/>
</dbReference>
<dbReference type="Pfam" id="PF20466">
    <property type="entry name" value="MmeI_TRD"/>
    <property type="match status" value="1"/>
</dbReference>
<feature type="domain" description="MmeI-like target recognition" evidence="8">
    <location>
        <begin position="874"/>
        <end position="944"/>
    </location>
</feature>
<reference evidence="10 11" key="1">
    <citation type="submission" date="2020-05" db="EMBL/GenBank/DDBJ databases">
        <title>Genomic Encyclopedia of Type Strains, Phase IV (KMG-V): Genome sequencing to study the core and pangenomes of soil and plant-associated prokaryotes.</title>
        <authorList>
            <person name="Whitman W."/>
        </authorList>
    </citation>
    <scope>NUCLEOTIDE SEQUENCE [LARGE SCALE GENOMIC DNA]</scope>
    <source>
        <strain evidence="10 11">C29</strain>
    </source>
</reference>
<dbReference type="InterPro" id="IPR046819">
    <property type="entry name" value="MmeI_hel"/>
</dbReference>
<accession>A0ABX2G375</accession>
<feature type="compositionally biased region" description="Basic and acidic residues" evidence="5">
    <location>
        <begin position="540"/>
        <end position="549"/>
    </location>
</feature>
<feature type="domain" description="MmeI-like DNA-methyltransferase" evidence="9">
    <location>
        <begin position="404"/>
        <end position="690"/>
    </location>
</feature>
<dbReference type="InterPro" id="IPR002052">
    <property type="entry name" value="DNA_methylase_N6_adenine_CS"/>
</dbReference>
<dbReference type="Proteomes" id="UP001516061">
    <property type="component" value="Unassembled WGS sequence"/>
</dbReference>
<dbReference type="PANTHER" id="PTHR33841">
    <property type="entry name" value="DNA METHYLTRANSFERASE YEEA-RELATED"/>
    <property type="match status" value="1"/>
</dbReference>
<gene>
    <name evidence="10" type="ORF">HNQ01_001614</name>
</gene>
<dbReference type="EMBL" id="JABSNM010000005">
    <property type="protein sequence ID" value="NRT55884.1"/>
    <property type="molecule type" value="Genomic_DNA"/>
</dbReference>
<evidence type="ECO:0000259" key="6">
    <source>
        <dbReference type="Pfam" id="PF20464"/>
    </source>
</evidence>
<organism evidence="10 11">
    <name type="scientific">Sphaerotilus uruguayifluvii</name>
    <dbReference type="NCBI Taxonomy" id="2735897"/>
    <lineage>
        <taxon>Bacteria</taxon>
        <taxon>Pseudomonadati</taxon>
        <taxon>Pseudomonadota</taxon>
        <taxon>Betaproteobacteria</taxon>
        <taxon>Burkholderiales</taxon>
        <taxon>Sphaerotilaceae</taxon>
        <taxon>Sphaerotilus</taxon>
    </lineage>
</organism>
<dbReference type="SUPFAM" id="SSF53335">
    <property type="entry name" value="S-adenosyl-L-methionine-dependent methyltransferases"/>
    <property type="match status" value="1"/>
</dbReference>
<dbReference type="PROSITE" id="PS00092">
    <property type="entry name" value="N6_MTASE"/>
    <property type="match status" value="1"/>
</dbReference>
<dbReference type="Gene3D" id="3.40.50.150">
    <property type="entry name" value="Vaccinia Virus protein VP39"/>
    <property type="match status" value="1"/>
</dbReference>
<dbReference type="InterPro" id="IPR046817">
    <property type="entry name" value="MmeI_N"/>
</dbReference>
<dbReference type="InterPro" id="IPR050953">
    <property type="entry name" value="N4_N6_ade-DNA_methylase"/>
</dbReference>
<dbReference type="EC" id="2.1.1.72" evidence="1"/>
<evidence type="ECO:0000313" key="10">
    <source>
        <dbReference type="EMBL" id="NRT55884.1"/>
    </source>
</evidence>
<protein>
    <recommendedName>
        <fullName evidence="1">site-specific DNA-methyltransferase (adenine-specific)</fullName>
        <ecNumber evidence="1">2.1.1.72</ecNumber>
    </recommendedName>
</protein>
<dbReference type="InterPro" id="IPR046816">
    <property type="entry name" value="MmeI_Mtase"/>
</dbReference>
<evidence type="ECO:0000259" key="8">
    <source>
        <dbReference type="Pfam" id="PF20466"/>
    </source>
</evidence>
<evidence type="ECO:0000256" key="3">
    <source>
        <dbReference type="ARBA" id="ARBA00022679"/>
    </source>
</evidence>
<dbReference type="Pfam" id="PF20464">
    <property type="entry name" value="MmeI_N"/>
    <property type="match status" value="1"/>
</dbReference>
<comment type="catalytic activity">
    <reaction evidence="4">
        <text>a 2'-deoxyadenosine in DNA + S-adenosyl-L-methionine = an N(6)-methyl-2'-deoxyadenosine in DNA + S-adenosyl-L-homocysteine + H(+)</text>
        <dbReference type="Rhea" id="RHEA:15197"/>
        <dbReference type="Rhea" id="RHEA-COMP:12418"/>
        <dbReference type="Rhea" id="RHEA-COMP:12419"/>
        <dbReference type="ChEBI" id="CHEBI:15378"/>
        <dbReference type="ChEBI" id="CHEBI:57856"/>
        <dbReference type="ChEBI" id="CHEBI:59789"/>
        <dbReference type="ChEBI" id="CHEBI:90615"/>
        <dbReference type="ChEBI" id="CHEBI:90616"/>
        <dbReference type="EC" id="2.1.1.72"/>
    </reaction>
</comment>
<proteinExistence type="predicted"/>
<dbReference type="InterPro" id="IPR029063">
    <property type="entry name" value="SAM-dependent_MTases_sf"/>
</dbReference>
<name>A0ABX2G375_9BURK</name>
<evidence type="ECO:0000256" key="5">
    <source>
        <dbReference type="SAM" id="MobiDB-lite"/>
    </source>
</evidence>
<feature type="compositionally biased region" description="Low complexity" evidence="5">
    <location>
        <begin position="1120"/>
        <end position="1135"/>
    </location>
</feature>